<keyword evidence="2" id="KW-1185">Reference proteome</keyword>
<evidence type="ECO:0000313" key="1">
    <source>
        <dbReference type="EMBL" id="KAK4421611.1"/>
    </source>
</evidence>
<sequence>MATVCGYGDTSGSQHHILSNQLLRLAVITHPIHGIVSLRADRLSKGAYGGELGMATVFGYGDTSGSQHHILSSQLLRLADDVATILSNLLGRFPALDLQATFSSAKFFRRIVQLTTNGLGCDLEGRVPNKVKRFLWRACKEAMHPDYTKSNRKKL</sequence>
<dbReference type="EMBL" id="JACGWO010000008">
    <property type="protein sequence ID" value="KAK4421611.1"/>
    <property type="molecule type" value="Genomic_DNA"/>
</dbReference>
<reference evidence="1" key="2">
    <citation type="journal article" date="2024" name="Plant">
        <title>Genomic evolution and insights into agronomic trait innovations of Sesamum species.</title>
        <authorList>
            <person name="Miao H."/>
            <person name="Wang L."/>
            <person name="Qu L."/>
            <person name="Liu H."/>
            <person name="Sun Y."/>
            <person name="Le M."/>
            <person name="Wang Q."/>
            <person name="Wei S."/>
            <person name="Zheng Y."/>
            <person name="Lin W."/>
            <person name="Duan Y."/>
            <person name="Cao H."/>
            <person name="Xiong S."/>
            <person name="Wang X."/>
            <person name="Wei L."/>
            <person name="Li C."/>
            <person name="Ma Q."/>
            <person name="Ju M."/>
            <person name="Zhao R."/>
            <person name="Li G."/>
            <person name="Mu C."/>
            <person name="Tian Q."/>
            <person name="Mei H."/>
            <person name="Zhang T."/>
            <person name="Gao T."/>
            <person name="Zhang H."/>
        </authorList>
    </citation>
    <scope>NUCLEOTIDE SEQUENCE</scope>
    <source>
        <strain evidence="1">3651</strain>
    </source>
</reference>
<gene>
    <name evidence="1" type="ORF">Salat_2111700</name>
</gene>
<proteinExistence type="predicted"/>
<evidence type="ECO:0000313" key="2">
    <source>
        <dbReference type="Proteomes" id="UP001293254"/>
    </source>
</evidence>
<reference evidence="1" key="1">
    <citation type="submission" date="2020-06" db="EMBL/GenBank/DDBJ databases">
        <authorList>
            <person name="Li T."/>
            <person name="Hu X."/>
            <person name="Zhang T."/>
            <person name="Song X."/>
            <person name="Zhang H."/>
            <person name="Dai N."/>
            <person name="Sheng W."/>
            <person name="Hou X."/>
            <person name="Wei L."/>
        </authorList>
    </citation>
    <scope>NUCLEOTIDE SEQUENCE</scope>
    <source>
        <strain evidence="1">3651</strain>
        <tissue evidence="1">Leaf</tissue>
    </source>
</reference>
<name>A0AAE2CGQ1_9LAMI</name>
<comment type="caution">
    <text evidence="1">The sequence shown here is derived from an EMBL/GenBank/DDBJ whole genome shotgun (WGS) entry which is preliminary data.</text>
</comment>
<dbReference type="AlphaFoldDB" id="A0AAE2CGQ1"/>
<protein>
    <submittedName>
        <fullName evidence="1">Uncharacterized protein</fullName>
    </submittedName>
</protein>
<dbReference type="Proteomes" id="UP001293254">
    <property type="component" value="Unassembled WGS sequence"/>
</dbReference>
<accession>A0AAE2CGQ1</accession>
<organism evidence="1 2">
    <name type="scientific">Sesamum alatum</name>
    <dbReference type="NCBI Taxonomy" id="300844"/>
    <lineage>
        <taxon>Eukaryota</taxon>
        <taxon>Viridiplantae</taxon>
        <taxon>Streptophyta</taxon>
        <taxon>Embryophyta</taxon>
        <taxon>Tracheophyta</taxon>
        <taxon>Spermatophyta</taxon>
        <taxon>Magnoliopsida</taxon>
        <taxon>eudicotyledons</taxon>
        <taxon>Gunneridae</taxon>
        <taxon>Pentapetalae</taxon>
        <taxon>asterids</taxon>
        <taxon>lamiids</taxon>
        <taxon>Lamiales</taxon>
        <taxon>Pedaliaceae</taxon>
        <taxon>Sesamum</taxon>
    </lineage>
</organism>